<evidence type="ECO:0000313" key="2">
    <source>
        <dbReference type="EMBL" id="PKR81763.1"/>
    </source>
</evidence>
<keyword evidence="1" id="KW-0812">Transmembrane</keyword>
<keyword evidence="1" id="KW-0472">Membrane</keyword>
<evidence type="ECO:0000313" key="3">
    <source>
        <dbReference type="Proteomes" id="UP000236654"/>
    </source>
</evidence>
<protein>
    <submittedName>
        <fullName evidence="2">Uncharacterized protein</fullName>
    </submittedName>
</protein>
<dbReference type="RefSeq" id="WP_101332909.1">
    <property type="nucleotide sequence ID" value="NZ_PJNI01000001.1"/>
</dbReference>
<name>A0A2I0R5A3_9FLAO</name>
<dbReference type="AlphaFoldDB" id="A0A2I0R5A3"/>
<proteinExistence type="predicted"/>
<keyword evidence="1" id="KW-1133">Transmembrane helix</keyword>
<dbReference type="Proteomes" id="UP000236654">
    <property type="component" value="Unassembled WGS sequence"/>
</dbReference>
<feature type="transmembrane region" description="Helical" evidence="1">
    <location>
        <begin position="30"/>
        <end position="51"/>
    </location>
</feature>
<organism evidence="2 3">
    <name type="scientific">Brumimicrobium salinarum</name>
    <dbReference type="NCBI Taxonomy" id="2058658"/>
    <lineage>
        <taxon>Bacteria</taxon>
        <taxon>Pseudomonadati</taxon>
        <taxon>Bacteroidota</taxon>
        <taxon>Flavobacteriia</taxon>
        <taxon>Flavobacteriales</taxon>
        <taxon>Crocinitomicaceae</taxon>
        <taxon>Brumimicrobium</taxon>
    </lineage>
</organism>
<comment type="caution">
    <text evidence="2">The sequence shown here is derived from an EMBL/GenBank/DDBJ whole genome shotgun (WGS) entry which is preliminary data.</text>
</comment>
<sequence>MEYTNDNTTIIGTVSGTILSVVAMFDAGDIIKTVIMATIGAVVSFLVSRGLKWIWGRWRKT</sequence>
<gene>
    <name evidence="2" type="ORF">CW751_00025</name>
</gene>
<dbReference type="OrthoDB" id="1467865at2"/>
<evidence type="ECO:0000256" key="1">
    <source>
        <dbReference type="SAM" id="Phobius"/>
    </source>
</evidence>
<dbReference type="EMBL" id="PJNI01000001">
    <property type="protein sequence ID" value="PKR81763.1"/>
    <property type="molecule type" value="Genomic_DNA"/>
</dbReference>
<reference evidence="2 3" key="1">
    <citation type="submission" date="2017-12" db="EMBL/GenBank/DDBJ databases">
        <title>The draft genome sequence of Brumimicrobium saltpan LHR20.</title>
        <authorList>
            <person name="Do Z.-J."/>
            <person name="Luo H.-R."/>
        </authorList>
    </citation>
    <scope>NUCLEOTIDE SEQUENCE [LARGE SCALE GENOMIC DNA]</scope>
    <source>
        <strain evidence="2 3">LHR20</strain>
    </source>
</reference>
<keyword evidence="3" id="KW-1185">Reference proteome</keyword>
<accession>A0A2I0R5A3</accession>